<dbReference type="OrthoDB" id="2290221at2759"/>
<feature type="region of interest" description="Disordered" evidence="2">
    <location>
        <begin position="188"/>
        <end position="311"/>
    </location>
</feature>
<dbReference type="Proteomes" id="UP000805418">
    <property type="component" value="Chromosome 10"/>
</dbReference>
<dbReference type="AlphaFoldDB" id="A0A8I3NFQ7"/>
<gene>
    <name evidence="3" type="primary">PRR5</name>
</gene>
<dbReference type="FunCoup" id="A0A8I3NFQ7">
    <property type="interactions" value="17"/>
</dbReference>
<keyword evidence="4" id="KW-1185">Reference proteome</keyword>
<dbReference type="GO" id="GO:0038203">
    <property type="term" value="P:TORC2 signaling"/>
    <property type="evidence" value="ECO:0000318"/>
    <property type="project" value="GO_Central"/>
</dbReference>
<dbReference type="PANTHER" id="PTHR32428">
    <property type="entry name" value="TARGET OF RAPAMYCIN COMPLEX 2 SUBUNIT BIT61-RELATED"/>
    <property type="match status" value="1"/>
</dbReference>
<evidence type="ECO:0000313" key="4">
    <source>
        <dbReference type="Proteomes" id="UP000805418"/>
    </source>
</evidence>
<feature type="compositionally biased region" description="Low complexity" evidence="2">
    <location>
        <begin position="26"/>
        <end position="46"/>
    </location>
</feature>
<organism evidence="3 4">
    <name type="scientific">Canis lupus familiaris</name>
    <name type="common">Dog</name>
    <name type="synonym">Canis familiaris</name>
    <dbReference type="NCBI Taxonomy" id="9615"/>
    <lineage>
        <taxon>Eukaryota</taxon>
        <taxon>Metazoa</taxon>
        <taxon>Chordata</taxon>
        <taxon>Craniata</taxon>
        <taxon>Vertebrata</taxon>
        <taxon>Euteleostomi</taxon>
        <taxon>Mammalia</taxon>
        <taxon>Eutheria</taxon>
        <taxon>Laurasiatheria</taxon>
        <taxon>Carnivora</taxon>
        <taxon>Caniformia</taxon>
        <taxon>Canidae</taxon>
        <taxon>Canis</taxon>
    </lineage>
</organism>
<feature type="compositionally biased region" description="Pro residues" evidence="2">
    <location>
        <begin position="218"/>
        <end position="228"/>
    </location>
</feature>
<dbReference type="PANTHER" id="PTHR32428:SF4">
    <property type="entry name" value="PROLINE-RICH PROTEIN 5"/>
    <property type="match status" value="1"/>
</dbReference>
<name>A0A8I3NFQ7_CANLF</name>
<evidence type="ECO:0000256" key="1">
    <source>
        <dbReference type="ARBA" id="ARBA00010453"/>
    </source>
</evidence>
<feature type="compositionally biased region" description="Low complexity" evidence="2">
    <location>
        <begin position="229"/>
        <end position="240"/>
    </location>
</feature>
<protein>
    <submittedName>
        <fullName evidence="3">Proline rich 5</fullName>
    </submittedName>
</protein>
<feature type="region of interest" description="Disordered" evidence="2">
    <location>
        <begin position="324"/>
        <end position="354"/>
    </location>
</feature>
<dbReference type="Pfam" id="PF08539">
    <property type="entry name" value="HbrB"/>
    <property type="match status" value="1"/>
</dbReference>
<dbReference type="GeneTree" id="ENSGT00530000063981"/>
<accession>A0A8I3NFQ7</accession>
<dbReference type="InterPro" id="IPR013745">
    <property type="entry name" value="Bit61/PRR5"/>
</dbReference>
<feature type="region of interest" description="Disordered" evidence="2">
    <location>
        <begin position="636"/>
        <end position="655"/>
    </location>
</feature>
<dbReference type="GO" id="GO:0031932">
    <property type="term" value="C:TORC2 complex"/>
    <property type="evidence" value="ECO:0000318"/>
    <property type="project" value="GO_Central"/>
</dbReference>
<sequence length="655" mass="66798">GVARGRPIPAGTASSLRSAPGGGSAEGARAPGSPPAAGVASAAHPGAGRGGAGPPRPPPPARAPALRGGGGGGGGGGGDRGERRRRAPRPRGGRGGRGGAGGACAGRARACVCVCTRDAGRGDPRWGRGGPAPLPAPRPPSSSAAAPLWPPAPPRPLPVSVPDFPGSPRAGLCGGCSRLSSCLVPCSSFPTLPPPRGGPPSLHAAPLRGANKDGRGPGAPPSPAPSPCPASARPHPSGLWPGPPPPSPWGAGPAEPRVGGGGWGAAGASEGRGPRAGAHRGLCPQNQGALGTARRGGTDLPGSGSRASGKIRPFTGLTLSKIVSSGAKHPQRGHRCLPAQGAARPGALQPQRRRPNQLLTKGMVILRDKIRFYEGQKLLDSLAETWDFFFSDVLPTLQAIFYPVQGKEPSVRQLALLHFRNTITLSVKLEDALARTHARVPPAIVQMLLVLQGVHESRGVTKDYLRLETLIQKVVSPYLGTYGLYSSEGPFTHSCILEKHFLRRSRSGDVLAKNPVVRSKSYNTPLLNPVAEHEAEGAAAGGPGIRRHSVSEMTSFPEPQGFSDSPGQGPAGAFRPSPVPQSGPCPSRLYPPSQPPEPGPGAAHGSPPSSSPENLVDQILESVDSDSEGIFIDFGRARGSGASEFEGAGGRQSIV</sequence>
<dbReference type="Reactome" id="R-CFA-1257604">
    <property type="pathway name" value="PIP3 activates AKT signaling"/>
</dbReference>
<feature type="region of interest" description="Disordered" evidence="2">
    <location>
        <begin position="554"/>
        <end position="624"/>
    </location>
</feature>
<feature type="compositionally biased region" description="Low complexity" evidence="2">
    <location>
        <begin position="600"/>
        <end position="613"/>
    </location>
</feature>
<feature type="compositionally biased region" description="Gly residues" evidence="2">
    <location>
        <begin position="67"/>
        <end position="78"/>
    </location>
</feature>
<evidence type="ECO:0000313" key="3">
    <source>
        <dbReference type="Ensembl" id="ENSCAFP00845016950.1"/>
    </source>
</evidence>
<proteinExistence type="inferred from homology"/>
<feature type="compositionally biased region" description="Gly residues" evidence="2">
    <location>
        <begin position="95"/>
        <end position="104"/>
    </location>
</feature>
<evidence type="ECO:0000256" key="2">
    <source>
        <dbReference type="SAM" id="MobiDB-lite"/>
    </source>
</evidence>
<feature type="region of interest" description="Disordered" evidence="2">
    <location>
        <begin position="118"/>
        <end position="170"/>
    </location>
</feature>
<dbReference type="Reactome" id="R-CFA-6804757">
    <property type="pathway name" value="Regulation of TP53 Degradation"/>
</dbReference>
<reference evidence="3" key="1">
    <citation type="submission" date="2020-03" db="EMBL/GenBank/DDBJ databases">
        <title>Long-read based genome assembly of a Labrador retriever dog.</title>
        <authorList>
            <person name="Eory L."/>
            <person name="Zhang W."/>
            <person name="Schoenebeck J."/>
        </authorList>
    </citation>
    <scope>NUCLEOTIDE SEQUENCE [LARGE SCALE GENOMIC DNA]</scope>
    <source>
        <strain evidence="3">Labrador retriever</strain>
    </source>
</reference>
<feature type="compositionally biased region" description="Basic residues" evidence="2">
    <location>
        <begin position="83"/>
        <end position="94"/>
    </location>
</feature>
<dbReference type="Ensembl" id="ENSCAFT00845021569.1">
    <property type="protein sequence ID" value="ENSCAFP00845016950.1"/>
    <property type="gene ID" value="ENSCAFG00845012052.1"/>
</dbReference>
<reference evidence="3" key="2">
    <citation type="submission" date="2025-08" db="UniProtKB">
        <authorList>
            <consortium name="Ensembl"/>
        </authorList>
    </citation>
    <scope>IDENTIFICATION</scope>
    <source>
        <strain evidence="3">Boxer</strain>
    </source>
</reference>
<feature type="region of interest" description="Disordered" evidence="2">
    <location>
        <begin position="1"/>
        <end position="106"/>
    </location>
</feature>
<reference evidence="3" key="3">
    <citation type="submission" date="2025-09" db="UniProtKB">
        <authorList>
            <consortium name="Ensembl"/>
        </authorList>
    </citation>
    <scope>IDENTIFICATION</scope>
    <source>
        <strain evidence="3">Boxer</strain>
    </source>
</reference>
<feature type="compositionally biased region" description="Pro residues" evidence="2">
    <location>
        <begin position="148"/>
        <end position="159"/>
    </location>
</feature>
<comment type="similarity">
    <text evidence="1">Belongs to the PROTOR family.</text>
</comment>